<dbReference type="InterPro" id="IPR044847">
    <property type="entry name" value="KAN_fam"/>
</dbReference>
<keyword evidence="2" id="KW-0217">Developmental protein</keyword>
<keyword evidence="5" id="KW-0804">Transcription</keyword>
<evidence type="ECO:0000256" key="5">
    <source>
        <dbReference type="ARBA" id="ARBA00023163"/>
    </source>
</evidence>
<organism evidence="9 10">
    <name type="scientific">Solanum bulbocastanum</name>
    <name type="common">Wild potato</name>
    <dbReference type="NCBI Taxonomy" id="147425"/>
    <lineage>
        <taxon>Eukaryota</taxon>
        <taxon>Viridiplantae</taxon>
        <taxon>Streptophyta</taxon>
        <taxon>Embryophyta</taxon>
        <taxon>Tracheophyta</taxon>
        <taxon>Spermatophyta</taxon>
        <taxon>Magnoliopsida</taxon>
        <taxon>eudicotyledons</taxon>
        <taxon>Gunneridae</taxon>
        <taxon>Pentapetalae</taxon>
        <taxon>asterids</taxon>
        <taxon>lamiids</taxon>
        <taxon>Solanales</taxon>
        <taxon>Solanaceae</taxon>
        <taxon>Solanoideae</taxon>
        <taxon>Solaneae</taxon>
        <taxon>Solanum</taxon>
    </lineage>
</organism>
<evidence type="ECO:0000313" key="10">
    <source>
        <dbReference type="Proteomes" id="UP001371456"/>
    </source>
</evidence>
<dbReference type="NCBIfam" id="TIGR01557">
    <property type="entry name" value="myb_SHAQKYF"/>
    <property type="match status" value="1"/>
</dbReference>
<dbReference type="SUPFAM" id="SSF46689">
    <property type="entry name" value="Homeodomain-like"/>
    <property type="match status" value="1"/>
</dbReference>
<dbReference type="InterPro" id="IPR001005">
    <property type="entry name" value="SANT/Myb"/>
</dbReference>
<dbReference type="Pfam" id="PF00249">
    <property type="entry name" value="Myb_DNA-binding"/>
    <property type="match status" value="1"/>
</dbReference>
<evidence type="ECO:0000313" key="9">
    <source>
        <dbReference type="EMBL" id="KAK6774952.1"/>
    </source>
</evidence>
<feature type="region of interest" description="Disordered" evidence="7">
    <location>
        <begin position="201"/>
        <end position="221"/>
    </location>
</feature>
<dbReference type="PANTHER" id="PTHR31496">
    <property type="entry name" value="TRANSCRIPTION FACTOR KAN2-RELATED"/>
    <property type="match status" value="1"/>
</dbReference>
<feature type="domain" description="Myb-like" evidence="8">
    <location>
        <begin position="263"/>
        <end position="314"/>
    </location>
</feature>
<comment type="subcellular location">
    <subcellularLocation>
        <location evidence="1">Nucleus</location>
    </subcellularLocation>
</comment>
<feature type="region of interest" description="Disordered" evidence="7">
    <location>
        <begin position="317"/>
        <end position="390"/>
    </location>
</feature>
<evidence type="ECO:0000256" key="4">
    <source>
        <dbReference type="ARBA" id="ARBA00023015"/>
    </source>
</evidence>
<gene>
    <name evidence="9" type="ORF">RDI58_025953</name>
</gene>
<dbReference type="GO" id="GO:0005634">
    <property type="term" value="C:nucleus"/>
    <property type="evidence" value="ECO:0007669"/>
    <property type="project" value="UniProtKB-SubCell"/>
</dbReference>
<evidence type="ECO:0000256" key="1">
    <source>
        <dbReference type="ARBA" id="ARBA00004123"/>
    </source>
</evidence>
<keyword evidence="6" id="KW-0539">Nucleus</keyword>
<sequence>MPLEGVFIETPSSSTKQIPDLSLNISPPTSLELSGRRCVTEVSENHQRLLSEFSKTGNCLTELSLAHSTNITTTTTTTVTNAVINDDMTTRRGFLDHLPRNPYYINHHHQHHHQSQNYSHMVQPMNQINHGVSSLDVSDGLRPIKGIPVYNHNRSFPFLATNIDKEKDPKMCFYPSSSPSSSSPSSPSPYFNSRFNGISPSSYHHVPHHHHPLQYHHHHHSQYGHLGGLGHNSHHENIANSHSLMRSRFLPKLPAKRSMRAPRMRWTSTLHARFVHAVELLGGHERATPKSVLELMDVKDLTLAHVKSHLQMYRTVKTTDKPAVSSGQSDGSGEDDLTTIGSTGGGDRAGLGRFMDQIGGSDGSLQPEPDYPSTATNTLWSNSSSSREGWLQANSNDANVLMRSHSFPSQQRSGHQIEADSADPVAFNERLARLALFFVASHIVQKNPIQPEAQVTRDKTHRDVA</sequence>
<dbReference type="Gene3D" id="1.10.10.60">
    <property type="entry name" value="Homeodomain-like"/>
    <property type="match status" value="1"/>
</dbReference>
<dbReference type="InterPro" id="IPR009057">
    <property type="entry name" value="Homeodomain-like_sf"/>
</dbReference>
<feature type="compositionally biased region" description="Basic residues" evidence="7">
    <location>
        <begin position="205"/>
        <end position="221"/>
    </location>
</feature>
<dbReference type="AlphaFoldDB" id="A0AAN8SVD4"/>
<accession>A0AAN8SVD4</accession>
<keyword evidence="3" id="KW-0221">Differentiation</keyword>
<evidence type="ECO:0000256" key="7">
    <source>
        <dbReference type="SAM" id="MobiDB-lite"/>
    </source>
</evidence>
<dbReference type="PANTHER" id="PTHR31496:SF3">
    <property type="entry name" value="TRANSCRIPTION REPRESSOR KAN1"/>
    <property type="match status" value="1"/>
</dbReference>
<evidence type="ECO:0000256" key="2">
    <source>
        <dbReference type="ARBA" id="ARBA00022473"/>
    </source>
</evidence>
<evidence type="ECO:0000259" key="8">
    <source>
        <dbReference type="Pfam" id="PF00249"/>
    </source>
</evidence>
<reference evidence="9 10" key="1">
    <citation type="submission" date="2024-02" db="EMBL/GenBank/DDBJ databases">
        <title>de novo genome assembly of Solanum bulbocastanum strain 11H21.</title>
        <authorList>
            <person name="Hosaka A.J."/>
        </authorList>
    </citation>
    <scope>NUCLEOTIDE SEQUENCE [LARGE SCALE GENOMIC DNA]</scope>
    <source>
        <tissue evidence="9">Young leaves</tissue>
    </source>
</reference>
<dbReference type="FunFam" id="1.10.10.60:FF:000002">
    <property type="entry name" value="Myb family transcription factor"/>
    <property type="match status" value="1"/>
</dbReference>
<dbReference type="GO" id="GO:0010158">
    <property type="term" value="P:abaxial cell fate specification"/>
    <property type="evidence" value="ECO:0007669"/>
    <property type="project" value="InterPro"/>
</dbReference>
<dbReference type="GO" id="GO:0000976">
    <property type="term" value="F:transcription cis-regulatory region binding"/>
    <property type="evidence" value="ECO:0007669"/>
    <property type="project" value="InterPro"/>
</dbReference>
<protein>
    <recommendedName>
        <fullName evidence="8">Myb-like domain-containing protein</fullName>
    </recommendedName>
</protein>
<dbReference type="InterPro" id="IPR006447">
    <property type="entry name" value="Myb_dom_plants"/>
</dbReference>
<comment type="caution">
    <text evidence="9">The sequence shown here is derived from an EMBL/GenBank/DDBJ whole genome shotgun (WGS) entry which is preliminary data.</text>
</comment>
<evidence type="ECO:0000256" key="6">
    <source>
        <dbReference type="ARBA" id="ARBA00023242"/>
    </source>
</evidence>
<evidence type="ECO:0000256" key="3">
    <source>
        <dbReference type="ARBA" id="ARBA00022782"/>
    </source>
</evidence>
<dbReference type="GO" id="GO:0006355">
    <property type="term" value="P:regulation of DNA-templated transcription"/>
    <property type="evidence" value="ECO:0007669"/>
    <property type="project" value="InterPro"/>
</dbReference>
<keyword evidence="10" id="KW-1185">Reference proteome</keyword>
<dbReference type="Proteomes" id="UP001371456">
    <property type="component" value="Unassembled WGS sequence"/>
</dbReference>
<feature type="compositionally biased region" description="Polar residues" evidence="7">
    <location>
        <begin position="373"/>
        <end position="390"/>
    </location>
</feature>
<proteinExistence type="predicted"/>
<keyword evidence="4" id="KW-0805">Transcription regulation</keyword>
<dbReference type="EMBL" id="JBANQN010000011">
    <property type="protein sequence ID" value="KAK6774952.1"/>
    <property type="molecule type" value="Genomic_DNA"/>
</dbReference>
<dbReference type="GO" id="GO:0010597">
    <property type="term" value="P:green leaf volatile biosynthetic process"/>
    <property type="evidence" value="ECO:0007669"/>
    <property type="project" value="UniProtKB-ARBA"/>
</dbReference>
<name>A0AAN8SVD4_SOLBU</name>